<dbReference type="GO" id="GO:0003677">
    <property type="term" value="F:DNA binding"/>
    <property type="evidence" value="ECO:0007669"/>
    <property type="project" value="UniProtKB-KW"/>
</dbReference>
<dbReference type="InterPro" id="IPR038109">
    <property type="entry name" value="DNA_bind_recomb_sf"/>
</dbReference>
<evidence type="ECO:0000313" key="10">
    <source>
        <dbReference type="Proteomes" id="UP000886805"/>
    </source>
</evidence>
<evidence type="ECO:0000259" key="7">
    <source>
        <dbReference type="PROSITE" id="PS51736"/>
    </source>
</evidence>
<evidence type="ECO:0000256" key="4">
    <source>
        <dbReference type="PIRSR" id="PIRSR606118-50"/>
    </source>
</evidence>
<protein>
    <submittedName>
        <fullName evidence="9">Recombinase family protein</fullName>
    </submittedName>
</protein>
<dbReference type="Pfam" id="PF00239">
    <property type="entry name" value="Resolvase"/>
    <property type="match status" value="1"/>
</dbReference>
<evidence type="ECO:0000313" key="9">
    <source>
        <dbReference type="EMBL" id="HIX73181.1"/>
    </source>
</evidence>
<dbReference type="EMBL" id="DXEQ01000277">
    <property type="protein sequence ID" value="HIX73181.1"/>
    <property type="molecule type" value="Genomic_DNA"/>
</dbReference>
<feature type="domain" description="Recombinase" evidence="8">
    <location>
        <begin position="157"/>
        <end position="259"/>
    </location>
</feature>
<dbReference type="SMART" id="SM00857">
    <property type="entry name" value="Resolvase"/>
    <property type="match status" value="1"/>
</dbReference>
<name>A0A9D2BEF6_9FIRM</name>
<sequence>MSVAACYVRVSTENQKENYSIEEQKSRLRAFCKAKDIVIGKIYVDGGYSGGNLRRPALQELLRRLPEYDLVIVYKLDRLSRSQKDTLMLIEDYFLARKVDFISVCENFDTSTPLGRAMIGMLSVFAQLEKEQITERFTMGRIARAKNGYYHGGPTAPVGYDYVDGRLIVNEKKARQVRELFERFCRGASIHDCWLHMQARYGASGGWSSETQIRHVLVNEVYLGKVKFQGESYPGLHPPLIPEELFSRTQALLQERKSSLSAGSRPFAPRTLLSGLLICGQCGARFHGEHGWYVCGGRRKRRREKIAASTEPQTGPEPAGADWRPACTLPGENRVGQAEPAGASREPACTLPGEDRACQAEPAGADWRPADAPACGNRKWRIPELDALVIDTLCQLRFEVPPGNVPDGAATEPMRTAESVSGRAATVHAAGFMANTAAPTGPVDFTPTAAAPKKDAGQQSMFTANALLRHLLLFGDLPDRRACLALLIRRICLDGDRVTLILQDIF</sequence>
<proteinExistence type="predicted"/>
<dbReference type="InterPro" id="IPR011109">
    <property type="entry name" value="DNA_bind_recombinase_dom"/>
</dbReference>
<comment type="caution">
    <text evidence="9">The sequence shown here is derived from an EMBL/GenBank/DDBJ whole genome shotgun (WGS) entry which is preliminary data.</text>
</comment>
<evidence type="ECO:0000256" key="1">
    <source>
        <dbReference type="ARBA" id="ARBA00022908"/>
    </source>
</evidence>
<accession>A0A9D2BEF6</accession>
<keyword evidence="2" id="KW-0238">DNA-binding</keyword>
<reference evidence="9" key="2">
    <citation type="submission" date="2021-04" db="EMBL/GenBank/DDBJ databases">
        <authorList>
            <person name="Gilroy R."/>
        </authorList>
    </citation>
    <scope>NUCLEOTIDE SEQUENCE</scope>
    <source>
        <strain evidence="9">ChiSxjej3B15-1167</strain>
    </source>
</reference>
<gene>
    <name evidence="9" type="ORF">H9849_09190</name>
</gene>
<dbReference type="InterPro" id="IPR050639">
    <property type="entry name" value="SSR_resolvase"/>
</dbReference>
<dbReference type="PROSITE" id="PS51736">
    <property type="entry name" value="RECOMBINASES_3"/>
    <property type="match status" value="1"/>
</dbReference>
<dbReference type="Gene3D" id="3.90.1750.20">
    <property type="entry name" value="Putative Large Serine Recombinase, Chain B, Domain 2"/>
    <property type="match status" value="1"/>
</dbReference>
<dbReference type="PANTHER" id="PTHR30461:SF23">
    <property type="entry name" value="DNA RECOMBINASE-RELATED"/>
    <property type="match status" value="1"/>
</dbReference>
<dbReference type="Gene3D" id="3.40.50.1390">
    <property type="entry name" value="Resolvase, N-terminal catalytic domain"/>
    <property type="match status" value="1"/>
</dbReference>
<dbReference type="SUPFAM" id="SSF53041">
    <property type="entry name" value="Resolvase-like"/>
    <property type="match status" value="1"/>
</dbReference>
<dbReference type="CDD" id="cd03768">
    <property type="entry name" value="SR_ResInv"/>
    <property type="match status" value="1"/>
</dbReference>
<dbReference type="AlphaFoldDB" id="A0A9D2BEF6"/>
<feature type="active site" description="O-(5'-phospho-DNA)-serine intermediate" evidence="4 5">
    <location>
        <position position="11"/>
    </location>
</feature>
<dbReference type="Pfam" id="PF07508">
    <property type="entry name" value="Recombinase"/>
    <property type="match status" value="1"/>
</dbReference>
<keyword evidence="1" id="KW-0229">DNA integration</keyword>
<dbReference type="PROSITE" id="PS51737">
    <property type="entry name" value="RECOMBINASE_DNA_BIND"/>
    <property type="match status" value="1"/>
</dbReference>
<dbReference type="PANTHER" id="PTHR30461">
    <property type="entry name" value="DNA-INVERTASE FROM LAMBDOID PROPHAGE"/>
    <property type="match status" value="1"/>
</dbReference>
<dbReference type="PROSITE" id="PS00397">
    <property type="entry name" value="RECOMBINASES_1"/>
    <property type="match status" value="1"/>
</dbReference>
<dbReference type="InterPro" id="IPR006118">
    <property type="entry name" value="Recombinase_CS"/>
</dbReference>
<feature type="region of interest" description="Disordered" evidence="6">
    <location>
        <begin position="305"/>
        <end position="353"/>
    </location>
</feature>
<dbReference type="Proteomes" id="UP000886805">
    <property type="component" value="Unassembled WGS sequence"/>
</dbReference>
<dbReference type="InterPro" id="IPR025827">
    <property type="entry name" value="Zn_ribbon_recom_dom"/>
</dbReference>
<evidence type="ECO:0000256" key="3">
    <source>
        <dbReference type="ARBA" id="ARBA00023172"/>
    </source>
</evidence>
<dbReference type="GO" id="GO:0000150">
    <property type="term" value="F:DNA strand exchange activity"/>
    <property type="evidence" value="ECO:0007669"/>
    <property type="project" value="InterPro"/>
</dbReference>
<keyword evidence="3" id="KW-0233">DNA recombination</keyword>
<evidence type="ECO:0000256" key="2">
    <source>
        <dbReference type="ARBA" id="ARBA00023125"/>
    </source>
</evidence>
<dbReference type="InterPro" id="IPR006119">
    <property type="entry name" value="Resolv_N"/>
</dbReference>
<dbReference type="Pfam" id="PF13408">
    <property type="entry name" value="Zn_ribbon_recom"/>
    <property type="match status" value="1"/>
</dbReference>
<evidence type="ECO:0000259" key="8">
    <source>
        <dbReference type="PROSITE" id="PS51737"/>
    </source>
</evidence>
<dbReference type="InterPro" id="IPR036162">
    <property type="entry name" value="Resolvase-like_N_sf"/>
</dbReference>
<organism evidence="9 10">
    <name type="scientific">Candidatus Anaerobutyricum stercoripullorum</name>
    <dbReference type="NCBI Taxonomy" id="2838456"/>
    <lineage>
        <taxon>Bacteria</taxon>
        <taxon>Bacillati</taxon>
        <taxon>Bacillota</taxon>
        <taxon>Clostridia</taxon>
        <taxon>Lachnospirales</taxon>
        <taxon>Lachnospiraceae</taxon>
        <taxon>Anaerobutyricum</taxon>
    </lineage>
</organism>
<dbReference type="GO" id="GO:0015074">
    <property type="term" value="P:DNA integration"/>
    <property type="evidence" value="ECO:0007669"/>
    <property type="project" value="UniProtKB-KW"/>
</dbReference>
<evidence type="ECO:0000256" key="5">
    <source>
        <dbReference type="PROSITE-ProRule" id="PRU10137"/>
    </source>
</evidence>
<evidence type="ECO:0000256" key="6">
    <source>
        <dbReference type="SAM" id="MobiDB-lite"/>
    </source>
</evidence>
<reference evidence="9" key="1">
    <citation type="journal article" date="2021" name="PeerJ">
        <title>Extensive microbial diversity within the chicken gut microbiome revealed by metagenomics and culture.</title>
        <authorList>
            <person name="Gilroy R."/>
            <person name="Ravi A."/>
            <person name="Getino M."/>
            <person name="Pursley I."/>
            <person name="Horton D.L."/>
            <person name="Alikhan N.F."/>
            <person name="Baker D."/>
            <person name="Gharbi K."/>
            <person name="Hall N."/>
            <person name="Watson M."/>
            <person name="Adriaenssens E.M."/>
            <person name="Foster-Nyarko E."/>
            <person name="Jarju S."/>
            <person name="Secka A."/>
            <person name="Antonio M."/>
            <person name="Oren A."/>
            <person name="Chaudhuri R.R."/>
            <person name="La Ragione R."/>
            <person name="Hildebrand F."/>
            <person name="Pallen M.J."/>
        </authorList>
    </citation>
    <scope>NUCLEOTIDE SEQUENCE</scope>
    <source>
        <strain evidence="9">ChiSxjej3B15-1167</strain>
    </source>
</reference>
<feature type="domain" description="Resolvase/invertase-type recombinase catalytic" evidence="7">
    <location>
        <begin position="3"/>
        <end position="148"/>
    </location>
</feature>